<feature type="modified residue" description="Phosphohistidine" evidence="16">
    <location>
        <position position="716"/>
    </location>
</feature>
<dbReference type="PANTHER" id="PTHR45339:SF1">
    <property type="entry name" value="HYBRID SIGNAL TRANSDUCTION HISTIDINE KINASE J"/>
    <property type="match status" value="1"/>
</dbReference>
<dbReference type="FunFam" id="3.30.565.10:FF:000010">
    <property type="entry name" value="Sensor histidine kinase RcsC"/>
    <property type="match status" value="1"/>
</dbReference>
<sequence length="776" mass="82206">MAFAVAAALVALVLMPAAHGWWVALLIVGAAVLTLLAPASAIEIEVVAPQTPVPQRATAAPAADAPLLAELEQLRNVQKELMKAKQDAEAAMMAKSEFLATMSHEIRTPLNGIIPLLDIVLSTKLAADQRDYLVTAYKSARELLRIVDDILDYSKIEANKLELETVGMNLREVLDAVKRLMEKGAESKGLAFHVAIDPAVRLAVRGDSVRLRQVLTNLVSNAIKFTERGSIAIRVGKRGETRTHSEVVFQVQDTGVGIAPDAADKLFHAFSQADASTTRIHGGTGLGLVICKRIVDLMGGKIGVKSELGKGSVFWFSVPFLKAHGDVAAARSDLAGARALVVGDDAGVQRRLATHFAGWGVQHQTTNVAAEALAKLRSAASMGENWAIDLVVVDLGSMRGNPVALLRNITREPTLERVRCLFLSGSDDVPADLRNDARAAIAPAGAGEGELRVAIHRLLDIQDAGTRAAAAADAGALEPEVSIAPSPTGASALAGHVLLVEDNPVNRQVAQRILGLLGLSLDTAENGKEALEKLDAGRFDLVLMDCQMPIMDGYTATRMRRSREAEGRASRIAIVAMTANAMAGDREKCLAAGMDEYLSKPLNRGLLEQTLRRWLPKGARSQVTAAPVAPTAAASGAPQRATAPVALADGMDTAMPLAPRDGAALDQEIVRDLVDVMGEEFTDLVGVYLEDTPKNLGLLEQAAGRGDVSGLIAPSHSLKSTSANLGAMTLAEIAKRIEHEARSGTLTDPSMLVRDLSREYGRVAAELRNLLARSGA</sequence>
<dbReference type="Pfam" id="PF01627">
    <property type="entry name" value="Hpt"/>
    <property type="match status" value="1"/>
</dbReference>
<evidence type="ECO:0000256" key="18">
    <source>
        <dbReference type="SAM" id="Coils"/>
    </source>
</evidence>
<dbReference type="InterPro" id="IPR005467">
    <property type="entry name" value="His_kinase_dom"/>
</dbReference>
<evidence type="ECO:0000256" key="6">
    <source>
        <dbReference type="ARBA" id="ARBA00022679"/>
    </source>
</evidence>
<keyword evidence="4" id="KW-1003">Cell membrane</keyword>
<evidence type="ECO:0000256" key="1">
    <source>
        <dbReference type="ARBA" id="ARBA00000085"/>
    </source>
</evidence>
<evidence type="ECO:0000256" key="15">
    <source>
        <dbReference type="ARBA" id="ARBA00068150"/>
    </source>
</evidence>
<dbReference type="PANTHER" id="PTHR45339">
    <property type="entry name" value="HYBRID SIGNAL TRANSDUCTION HISTIDINE KINASE J"/>
    <property type="match status" value="1"/>
</dbReference>
<evidence type="ECO:0000256" key="17">
    <source>
        <dbReference type="PROSITE-ProRule" id="PRU00169"/>
    </source>
</evidence>
<evidence type="ECO:0000256" key="16">
    <source>
        <dbReference type="PROSITE-ProRule" id="PRU00110"/>
    </source>
</evidence>
<evidence type="ECO:0000256" key="12">
    <source>
        <dbReference type="ARBA" id="ARBA00023012"/>
    </source>
</evidence>
<keyword evidence="13" id="KW-0472">Membrane</keyword>
<evidence type="ECO:0000256" key="13">
    <source>
        <dbReference type="ARBA" id="ARBA00023136"/>
    </source>
</evidence>
<accession>A0A9X3YMJ2</accession>
<gene>
    <name evidence="22" type="ORF">OD750_013155</name>
</gene>
<dbReference type="SUPFAM" id="SSF52172">
    <property type="entry name" value="CheY-like"/>
    <property type="match status" value="2"/>
</dbReference>
<evidence type="ECO:0000313" key="23">
    <source>
        <dbReference type="Proteomes" id="UP001139971"/>
    </source>
</evidence>
<dbReference type="AlphaFoldDB" id="A0A9X3YMJ2"/>
<dbReference type="Proteomes" id="UP001139971">
    <property type="component" value="Unassembled WGS sequence"/>
</dbReference>
<proteinExistence type="predicted"/>
<dbReference type="CDD" id="cd17546">
    <property type="entry name" value="REC_hyHK_CKI1_RcsC-like"/>
    <property type="match status" value="1"/>
</dbReference>
<evidence type="ECO:0000256" key="5">
    <source>
        <dbReference type="ARBA" id="ARBA00022553"/>
    </source>
</evidence>
<dbReference type="SMART" id="SM00388">
    <property type="entry name" value="HisKA"/>
    <property type="match status" value="1"/>
</dbReference>
<evidence type="ECO:0000256" key="3">
    <source>
        <dbReference type="ARBA" id="ARBA00012438"/>
    </source>
</evidence>
<evidence type="ECO:0000256" key="9">
    <source>
        <dbReference type="ARBA" id="ARBA00022777"/>
    </source>
</evidence>
<dbReference type="InterPro" id="IPR001789">
    <property type="entry name" value="Sig_transdc_resp-reg_receiver"/>
</dbReference>
<feature type="coiled-coil region" evidence="18">
    <location>
        <begin position="67"/>
        <end position="94"/>
    </location>
</feature>
<dbReference type="InterPro" id="IPR003661">
    <property type="entry name" value="HisK_dim/P_dom"/>
</dbReference>
<evidence type="ECO:0000256" key="7">
    <source>
        <dbReference type="ARBA" id="ARBA00022692"/>
    </source>
</evidence>
<dbReference type="InterPro" id="IPR011006">
    <property type="entry name" value="CheY-like_superfamily"/>
</dbReference>
<keyword evidence="7" id="KW-0812">Transmembrane</keyword>
<dbReference type="CDD" id="cd16922">
    <property type="entry name" value="HATPase_EvgS-ArcB-TorS-like"/>
    <property type="match status" value="1"/>
</dbReference>
<dbReference type="Gene3D" id="3.40.50.2300">
    <property type="match status" value="2"/>
</dbReference>
<feature type="domain" description="Response regulatory" evidence="20">
    <location>
        <begin position="496"/>
        <end position="615"/>
    </location>
</feature>
<dbReference type="GO" id="GO:0000155">
    <property type="term" value="F:phosphorelay sensor kinase activity"/>
    <property type="evidence" value="ECO:0007669"/>
    <property type="project" value="InterPro"/>
</dbReference>
<evidence type="ECO:0000313" key="22">
    <source>
        <dbReference type="EMBL" id="MDC8013486.1"/>
    </source>
</evidence>
<keyword evidence="6" id="KW-0808">Transferase</keyword>
<dbReference type="InterPro" id="IPR036097">
    <property type="entry name" value="HisK_dim/P_sf"/>
</dbReference>
<dbReference type="InterPro" id="IPR008207">
    <property type="entry name" value="Sig_transdc_His_kin_Hpt_dom"/>
</dbReference>
<comment type="caution">
    <text evidence="22">The sequence shown here is derived from an EMBL/GenBank/DDBJ whole genome shotgun (WGS) entry which is preliminary data.</text>
</comment>
<dbReference type="Pfam" id="PF00512">
    <property type="entry name" value="HisKA"/>
    <property type="match status" value="1"/>
</dbReference>
<dbReference type="Gene3D" id="3.30.565.10">
    <property type="entry name" value="Histidine kinase-like ATPase, C-terminal domain"/>
    <property type="match status" value="1"/>
</dbReference>
<dbReference type="PROSITE" id="PS50109">
    <property type="entry name" value="HIS_KIN"/>
    <property type="match status" value="1"/>
</dbReference>
<keyword evidence="12" id="KW-0902">Two-component regulatory system</keyword>
<evidence type="ECO:0000256" key="8">
    <source>
        <dbReference type="ARBA" id="ARBA00022741"/>
    </source>
</evidence>
<dbReference type="SUPFAM" id="SSF47384">
    <property type="entry name" value="Homodimeric domain of signal transducing histidine kinase"/>
    <property type="match status" value="1"/>
</dbReference>
<dbReference type="InterPro" id="IPR003594">
    <property type="entry name" value="HATPase_dom"/>
</dbReference>
<keyword evidence="23" id="KW-1185">Reference proteome</keyword>
<dbReference type="InterPro" id="IPR036890">
    <property type="entry name" value="HATPase_C_sf"/>
</dbReference>
<dbReference type="Gene3D" id="1.10.287.130">
    <property type="match status" value="1"/>
</dbReference>
<evidence type="ECO:0000259" key="21">
    <source>
        <dbReference type="PROSITE" id="PS50894"/>
    </source>
</evidence>
<dbReference type="SMART" id="SM00448">
    <property type="entry name" value="REC"/>
    <property type="match status" value="1"/>
</dbReference>
<evidence type="ECO:0000256" key="4">
    <source>
        <dbReference type="ARBA" id="ARBA00022475"/>
    </source>
</evidence>
<dbReference type="InterPro" id="IPR036641">
    <property type="entry name" value="HPT_dom_sf"/>
</dbReference>
<dbReference type="Pfam" id="PF02518">
    <property type="entry name" value="HATPase_c"/>
    <property type="match status" value="1"/>
</dbReference>
<dbReference type="GO" id="GO:0005886">
    <property type="term" value="C:plasma membrane"/>
    <property type="evidence" value="ECO:0007669"/>
    <property type="project" value="UniProtKB-SubCell"/>
</dbReference>
<organism evidence="22 23">
    <name type="scientific">Tahibacter soli</name>
    <dbReference type="NCBI Taxonomy" id="2983605"/>
    <lineage>
        <taxon>Bacteria</taxon>
        <taxon>Pseudomonadati</taxon>
        <taxon>Pseudomonadota</taxon>
        <taxon>Gammaproteobacteria</taxon>
        <taxon>Lysobacterales</taxon>
        <taxon>Rhodanobacteraceae</taxon>
        <taxon>Tahibacter</taxon>
    </lineage>
</organism>
<feature type="modified residue" description="4-aspartylphosphate" evidence="17">
    <location>
        <position position="545"/>
    </location>
</feature>
<feature type="domain" description="HPt" evidence="21">
    <location>
        <begin position="677"/>
        <end position="774"/>
    </location>
</feature>
<dbReference type="CDD" id="cd00082">
    <property type="entry name" value="HisKA"/>
    <property type="match status" value="1"/>
</dbReference>
<dbReference type="EC" id="2.7.13.3" evidence="3"/>
<evidence type="ECO:0000256" key="10">
    <source>
        <dbReference type="ARBA" id="ARBA00022840"/>
    </source>
</evidence>
<protein>
    <recommendedName>
        <fullName evidence="15">Sensory/regulatory protein RpfC</fullName>
        <ecNumber evidence="3">2.7.13.3</ecNumber>
    </recommendedName>
</protein>
<dbReference type="PROSITE" id="PS50894">
    <property type="entry name" value="HPT"/>
    <property type="match status" value="1"/>
</dbReference>
<dbReference type="Pfam" id="PF00072">
    <property type="entry name" value="Response_reg"/>
    <property type="match status" value="1"/>
</dbReference>
<keyword evidence="10 22" id="KW-0067">ATP-binding</keyword>
<feature type="domain" description="Histidine kinase" evidence="19">
    <location>
        <begin position="101"/>
        <end position="322"/>
    </location>
</feature>
<dbReference type="PRINTS" id="PR00344">
    <property type="entry name" value="BCTRLSENSOR"/>
</dbReference>
<keyword evidence="18" id="KW-0175">Coiled coil</keyword>
<dbReference type="Gene3D" id="1.20.120.160">
    <property type="entry name" value="HPT domain"/>
    <property type="match status" value="1"/>
</dbReference>
<feature type="modified residue" description="4-aspartylphosphate" evidence="17">
    <location>
        <position position="394"/>
    </location>
</feature>
<evidence type="ECO:0000256" key="14">
    <source>
        <dbReference type="ARBA" id="ARBA00064003"/>
    </source>
</evidence>
<feature type="domain" description="Response regulatory" evidence="20">
    <location>
        <begin position="338"/>
        <end position="459"/>
    </location>
</feature>
<comment type="subcellular location">
    <subcellularLocation>
        <location evidence="2">Cell inner membrane</location>
        <topology evidence="2">Multi-pass membrane protein</topology>
    </subcellularLocation>
</comment>
<dbReference type="InterPro" id="IPR004358">
    <property type="entry name" value="Sig_transdc_His_kin-like_C"/>
</dbReference>
<dbReference type="GO" id="GO:0005524">
    <property type="term" value="F:ATP binding"/>
    <property type="evidence" value="ECO:0007669"/>
    <property type="project" value="UniProtKB-KW"/>
</dbReference>
<dbReference type="PROSITE" id="PS50110">
    <property type="entry name" value="RESPONSE_REGULATORY"/>
    <property type="match status" value="2"/>
</dbReference>
<keyword evidence="5 17" id="KW-0597">Phosphoprotein</keyword>
<keyword evidence="8" id="KW-0547">Nucleotide-binding</keyword>
<dbReference type="SMART" id="SM00073">
    <property type="entry name" value="HPT"/>
    <property type="match status" value="1"/>
</dbReference>
<keyword evidence="11" id="KW-1133">Transmembrane helix</keyword>
<reference evidence="22" key="1">
    <citation type="submission" date="2023-02" db="EMBL/GenBank/DDBJ databases">
        <title>Tahibacter soli sp. nov. isolated from soil.</title>
        <authorList>
            <person name="Baek J.H."/>
            <person name="Lee J.K."/>
            <person name="Choi D.G."/>
            <person name="Jeon C.O."/>
        </authorList>
    </citation>
    <scope>NUCLEOTIDE SEQUENCE</scope>
    <source>
        <strain evidence="22">BL</strain>
    </source>
</reference>
<dbReference type="SUPFAM" id="SSF47226">
    <property type="entry name" value="Histidine-containing phosphotransfer domain, HPT domain"/>
    <property type="match status" value="1"/>
</dbReference>
<dbReference type="EMBL" id="JAOVZO020000017">
    <property type="protein sequence ID" value="MDC8013486.1"/>
    <property type="molecule type" value="Genomic_DNA"/>
</dbReference>
<name>A0A9X3YMJ2_9GAMM</name>
<evidence type="ECO:0000259" key="20">
    <source>
        <dbReference type="PROSITE" id="PS50110"/>
    </source>
</evidence>
<comment type="subunit">
    <text evidence="14">At low DSF concentrations, interacts with RpfF.</text>
</comment>
<dbReference type="RefSeq" id="WP_263545693.1">
    <property type="nucleotide sequence ID" value="NZ_JAOVZO020000017.1"/>
</dbReference>
<evidence type="ECO:0000259" key="19">
    <source>
        <dbReference type="PROSITE" id="PS50109"/>
    </source>
</evidence>
<dbReference type="SMART" id="SM00387">
    <property type="entry name" value="HATPase_c"/>
    <property type="match status" value="1"/>
</dbReference>
<dbReference type="SUPFAM" id="SSF55874">
    <property type="entry name" value="ATPase domain of HSP90 chaperone/DNA topoisomerase II/histidine kinase"/>
    <property type="match status" value="1"/>
</dbReference>
<keyword evidence="9" id="KW-0418">Kinase</keyword>
<evidence type="ECO:0000256" key="2">
    <source>
        <dbReference type="ARBA" id="ARBA00004429"/>
    </source>
</evidence>
<dbReference type="FunFam" id="1.10.287.130:FF:000002">
    <property type="entry name" value="Two-component osmosensing histidine kinase"/>
    <property type="match status" value="1"/>
</dbReference>
<evidence type="ECO:0000256" key="11">
    <source>
        <dbReference type="ARBA" id="ARBA00022989"/>
    </source>
</evidence>
<comment type="catalytic activity">
    <reaction evidence="1">
        <text>ATP + protein L-histidine = ADP + protein N-phospho-L-histidine.</text>
        <dbReference type="EC" id="2.7.13.3"/>
    </reaction>
</comment>